<comment type="caution">
    <text evidence="3">The sequence shown here is derived from an EMBL/GenBank/DDBJ whole genome shotgun (WGS) entry which is preliminary data.</text>
</comment>
<dbReference type="Proteomes" id="UP000717835">
    <property type="component" value="Unassembled WGS sequence"/>
</dbReference>
<protein>
    <submittedName>
        <fullName evidence="3">Transglutaminase domain-containing protein</fullName>
    </submittedName>
</protein>
<evidence type="ECO:0000259" key="2">
    <source>
        <dbReference type="SMART" id="SM00460"/>
    </source>
</evidence>
<feature type="domain" description="Transglutaminase-like" evidence="2">
    <location>
        <begin position="308"/>
        <end position="369"/>
    </location>
</feature>
<evidence type="ECO:0000313" key="4">
    <source>
        <dbReference type="Proteomes" id="UP000717835"/>
    </source>
</evidence>
<reference evidence="3" key="2">
    <citation type="submission" date="2021-09" db="EMBL/GenBank/DDBJ databases">
        <authorList>
            <person name="Gilroy R."/>
        </authorList>
    </citation>
    <scope>NUCLEOTIDE SEQUENCE</scope>
    <source>
        <strain evidence="3">CHK55-1828</strain>
    </source>
</reference>
<dbReference type="InterPro" id="IPR038765">
    <property type="entry name" value="Papain-like_cys_pep_sf"/>
</dbReference>
<name>A0A921HTX1_9BACT</name>
<proteinExistence type="predicted"/>
<accession>A0A921HTX1</accession>
<dbReference type="Pfam" id="PF01841">
    <property type="entry name" value="Transglut_core"/>
    <property type="match status" value="1"/>
</dbReference>
<dbReference type="PROSITE" id="PS51257">
    <property type="entry name" value="PROKAR_LIPOPROTEIN"/>
    <property type="match status" value="1"/>
</dbReference>
<keyword evidence="1" id="KW-0732">Signal</keyword>
<organism evidence="3 4">
    <name type="scientific">Mediterranea massiliensis</name>
    <dbReference type="NCBI Taxonomy" id="1841865"/>
    <lineage>
        <taxon>Bacteria</taxon>
        <taxon>Pseudomonadati</taxon>
        <taxon>Bacteroidota</taxon>
        <taxon>Bacteroidia</taxon>
        <taxon>Bacteroidales</taxon>
        <taxon>Bacteroidaceae</taxon>
        <taxon>Mediterranea</taxon>
    </lineage>
</organism>
<dbReference type="Gene3D" id="3.10.620.30">
    <property type="match status" value="1"/>
</dbReference>
<dbReference type="PANTHER" id="PTHR38339">
    <property type="entry name" value="TRANSGLUTAMINASE DOMAIN PROTEIN"/>
    <property type="match status" value="1"/>
</dbReference>
<dbReference type="PANTHER" id="PTHR38339:SF1">
    <property type="entry name" value="TRANSGLUTAMINASE-LIKE DOMAIN-CONTAINING PROTEIN"/>
    <property type="match status" value="1"/>
</dbReference>
<evidence type="ECO:0000313" key="3">
    <source>
        <dbReference type="EMBL" id="HJF90795.1"/>
    </source>
</evidence>
<evidence type="ECO:0000256" key="1">
    <source>
        <dbReference type="SAM" id="SignalP"/>
    </source>
</evidence>
<dbReference type="EMBL" id="DYVX01000002">
    <property type="protein sequence ID" value="HJF90795.1"/>
    <property type="molecule type" value="Genomic_DNA"/>
</dbReference>
<feature type="chain" id="PRO_5037940740" evidence="1">
    <location>
        <begin position="22"/>
        <end position="445"/>
    </location>
</feature>
<dbReference type="RefSeq" id="WP_276825531.1">
    <property type="nucleotide sequence ID" value="NZ_DYVX01000002.1"/>
</dbReference>
<reference evidence="3" key="1">
    <citation type="journal article" date="2021" name="PeerJ">
        <title>Extensive microbial diversity within the chicken gut microbiome revealed by metagenomics and culture.</title>
        <authorList>
            <person name="Gilroy R."/>
            <person name="Ravi A."/>
            <person name="Getino M."/>
            <person name="Pursley I."/>
            <person name="Horton D.L."/>
            <person name="Alikhan N.F."/>
            <person name="Baker D."/>
            <person name="Gharbi K."/>
            <person name="Hall N."/>
            <person name="Watson M."/>
            <person name="Adriaenssens E.M."/>
            <person name="Foster-Nyarko E."/>
            <person name="Jarju S."/>
            <person name="Secka A."/>
            <person name="Antonio M."/>
            <person name="Oren A."/>
            <person name="Chaudhuri R.R."/>
            <person name="La Ragione R."/>
            <person name="Hildebrand F."/>
            <person name="Pallen M.J."/>
        </authorList>
    </citation>
    <scope>NUCLEOTIDE SEQUENCE</scope>
    <source>
        <strain evidence="3">CHK55-1828</strain>
    </source>
</reference>
<feature type="signal peptide" evidence="1">
    <location>
        <begin position="1"/>
        <end position="21"/>
    </location>
</feature>
<gene>
    <name evidence="3" type="ORF">K8W02_00185</name>
</gene>
<dbReference type="SUPFAM" id="SSF54001">
    <property type="entry name" value="Cysteine proteinases"/>
    <property type="match status" value="1"/>
</dbReference>
<dbReference type="InterPro" id="IPR002931">
    <property type="entry name" value="Transglutaminase-like"/>
</dbReference>
<sequence>MKNLLYLVLFLLAFSACNRKASDASYSWASDLHQRLLTDFCLTEAQVKDYIRRYLPDVTDEQMRQWEESGALECMMLDGEKRYFRNAGPNLFRIDSLCREVKLAKEGEQVSTSDRANAENLPEILAATDGRGDSCLAAPKRMRVTYTLTVDTNAVPAGEVVRCWLPYPRTDIPRQQDVKLIATSEPSYTLTSEGTTHSTLYMEKRAVSGEPTVFSETFEYTSYGEWHDIRPSDVLPYDTTTELYRRYTSERDRHIVFSPRLRQLADNLTEGEGNPYLKACRIFRWVNDHFPWASAREYSTIDNIPEYVLDNRHGDCGQVTLLFVTLCRIAGIPAHFQSGFMMQPRAWNLHDWAEVYFEGIGWVPVDQSFGLAPYAEKAGKPYFYLGGIDSWRMVVNQDYGMPLVPEKKYPRSETVDFQRGEVEWTGGNLYFTEWDYQMDIEYLNY</sequence>
<dbReference type="AlphaFoldDB" id="A0A921HTX1"/>
<dbReference type="SMART" id="SM00460">
    <property type="entry name" value="TGc"/>
    <property type="match status" value="1"/>
</dbReference>